<name>A0A6A3HJ44_9STRA</name>
<evidence type="ECO:0000256" key="3">
    <source>
        <dbReference type="ARBA" id="ARBA00022448"/>
    </source>
</evidence>
<proteinExistence type="inferred from homology"/>
<evidence type="ECO:0000256" key="7">
    <source>
        <dbReference type="ARBA" id="ARBA00022737"/>
    </source>
</evidence>
<evidence type="ECO:0000256" key="4">
    <source>
        <dbReference type="ARBA" id="ARBA00022475"/>
    </source>
</evidence>
<keyword evidence="4" id="KW-1003">Cell membrane</keyword>
<comment type="caution">
    <text evidence="11">The sequence shown here is derived from an EMBL/GenBank/DDBJ whole genome shotgun (WGS) entry which is preliminary data.</text>
</comment>
<evidence type="ECO:0000313" key="11">
    <source>
        <dbReference type="EMBL" id="KAE8970209.1"/>
    </source>
</evidence>
<keyword evidence="3" id="KW-0813">Transport</keyword>
<reference evidence="11 12" key="1">
    <citation type="submission" date="2018-09" db="EMBL/GenBank/DDBJ databases">
        <title>Genomic investigation of the strawberry pathogen Phytophthora fragariae indicates pathogenicity is determined by transcriptional variation in three key races.</title>
        <authorList>
            <person name="Adams T.M."/>
            <person name="Armitage A.D."/>
            <person name="Sobczyk M.K."/>
            <person name="Bates H.J."/>
            <person name="Dunwell J.M."/>
            <person name="Nellist C.F."/>
            <person name="Harrison R.J."/>
        </authorList>
    </citation>
    <scope>NUCLEOTIDE SEQUENCE [LARGE SCALE GENOMIC DNA]</scope>
    <source>
        <strain evidence="11 12">SCRP249</strain>
    </source>
</reference>
<dbReference type="GO" id="GO:0005886">
    <property type="term" value="C:plasma membrane"/>
    <property type="evidence" value="ECO:0007669"/>
    <property type="project" value="UniProtKB-SubCell"/>
</dbReference>
<dbReference type="InterPro" id="IPR047664">
    <property type="entry name" value="SWEET"/>
</dbReference>
<keyword evidence="8 10" id="KW-1133">Transmembrane helix</keyword>
<dbReference type="PANTHER" id="PTHR10791">
    <property type="entry name" value="RAG1-ACTIVATING PROTEIN 1"/>
    <property type="match status" value="1"/>
</dbReference>
<dbReference type="Proteomes" id="UP000429607">
    <property type="component" value="Unassembled WGS sequence"/>
</dbReference>
<dbReference type="InterPro" id="IPR004316">
    <property type="entry name" value="SWEET_rpt"/>
</dbReference>
<evidence type="ECO:0000256" key="1">
    <source>
        <dbReference type="ARBA" id="ARBA00004651"/>
    </source>
</evidence>
<accession>A0A6A3HJ44</accession>
<evidence type="ECO:0000256" key="8">
    <source>
        <dbReference type="ARBA" id="ARBA00022989"/>
    </source>
</evidence>
<keyword evidence="7" id="KW-0677">Repeat</keyword>
<gene>
    <name evidence="11" type="ORF">PR001_g27277</name>
</gene>
<evidence type="ECO:0000313" key="12">
    <source>
        <dbReference type="Proteomes" id="UP000429607"/>
    </source>
</evidence>
<protein>
    <submittedName>
        <fullName evidence="11">Uncharacterized protein</fullName>
    </submittedName>
</protein>
<keyword evidence="5" id="KW-0762">Sugar transport</keyword>
<sequence>VGAVNCLGAVLGVVFSAIFILHEKERRVRYSIFFCGVFALVIALLLYRFLGTQDDDKIAKVLGYFADVMAIIMFGSPLILMGDVIKTKNSEIIAAPLAVSGFVNGKRNSGSPYASETVSVCYTLHKPANHRKKSAATVPLANETPPHLRQAAPVADVILSTKIMLTWT</sequence>
<feature type="non-terminal residue" evidence="11">
    <location>
        <position position="1"/>
    </location>
</feature>
<feature type="transmembrane region" description="Helical" evidence="10">
    <location>
        <begin position="6"/>
        <end position="23"/>
    </location>
</feature>
<feature type="transmembrane region" description="Helical" evidence="10">
    <location>
        <begin position="30"/>
        <end position="50"/>
    </location>
</feature>
<evidence type="ECO:0000256" key="6">
    <source>
        <dbReference type="ARBA" id="ARBA00022692"/>
    </source>
</evidence>
<dbReference type="GO" id="GO:0051119">
    <property type="term" value="F:sugar transmembrane transporter activity"/>
    <property type="evidence" value="ECO:0007669"/>
    <property type="project" value="InterPro"/>
</dbReference>
<feature type="transmembrane region" description="Helical" evidence="10">
    <location>
        <begin position="62"/>
        <end position="80"/>
    </location>
</feature>
<evidence type="ECO:0000256" key="2">
    <source>
        <dbReference type="ARBA" id="ARBA00007809"/>
    </source>
</evidence>
<evidence type="ECO:0000256" key="9">
    <source>
        <dbReference type="ARBA" id="ARBA00023136"/>
    </source>
</evidence>
<organism evidence="11 12">
    <name type="scientific">Phytophthora rubi</name>
    <dbReference type="NCBI Taxonomy" id="129364"/>
    <lineage>
        <taxon>Eukaryota</taxon>
        <taxon>Sar</taxon>
        <taxon>Stramenopiles</taxon>
        <taxon>Oomycota</taxon>
        <taxon>Peronosporomycetes</taxon>
        <taxon>Peronosporales</taxon>
        <taxon>Peronosporaceae</taxon>
        <taxon>Phytophthora</taxon>
    </lineage>
</organism>
<comment type="similarity">
    <text evidence="2">Belongs to the SWEET sugar transporter family.</text>
</comment>
<dbReference type="AlphaFoldDB" id="A0A6A3HJ44"/>
<keyword evidence="9 10" id="KW-0472">Membrane</keyword>
<evidence type="ECO:0000256" key="5">
    <source>
        <dbReference type="ARBA" id="ARBA00022597"/>
    </source>
</evidence>
<comment type="subcellular location">
    <subcellularLocation>
        <location evidence="1">Cell membrane</location>
        <topology evidence="1">Multi-pass membrane protein</topology>
    </subcellularLocation>
</comment>
<dbReference type="PANTHER" id="PTHR10791:SF30">
    <property type="entry name" value="SUGAR TRANSPORTER SWEET1"/>
    <property type="match status" value="1"/>
</dbReference>
<dbReference type="Pfam" id="PF03083">
    <property type="entry name" value="MtN3_slv"/>
    <property type="match status" value="1"/>
</dbReference>
<evidence type="ECO:0000256" key="10">
    <source>
        <dbReference type="SAM" id="Phobius"/>
    </source>
</evidence>
<keyword evidence="6 10" id="KW-0812">Transmembrane</keyword>
<dbReference type="EMBL" id="QXFV01004344">
    <property type="protein sequence ID" value="KAE8970209.1"/>
    <property type="molecule type" value="Genomic_DNA"/>
</dbReference>